<reference evidence="1 2" key="1">
    <citation type="journal article" date="2016" name="Nat. Commun.">
        <title>Thousands of microbial genomes shed light on interconnected biogeochemical processes in an aquifer system.</title>
        <authorList>
            <person name="Anantharaman K."/>
            <person name="Brown C.T."/>
            <person name="Hug L.A."/>
            <person name="Sharon I."/>
            <person name="Castelle C.J."/>
            <person name="Probst A.J."/>
            <person name="Thomas B.C."/>
            <person name="Singh A."/>
            <person name="Wilkins M.J."/>
            <person name="Karaoz U."/>
            <person name="Brodie E.L."/>
            <person name="Williams K.H."/>
            <person name="Hubbard S.S."/>
            <person name="Banfield J.F."/>
        </authorList>
    </citation>
    <scope>NUCLEOTIDE SEQUENCE [LARGE SCALE GENOMIC DNA]</scope>
</reference>
<name>A0A1G1WS82_9BACT</name>
<accession>A0A1G1WS82</accession>
<evidence type="ECO:0000313" key="1">
    <source>
        <dbReference type="EMBL" id="OGY30598.1"/>
    </source>
</evidence>
<proteinExistence type="predicted"/>
<dbReference type="EMBL" id="MHDA01000047">
    <property type="protein sequence ID" value="OGY30598.1"/>
    <property type="molecule type" value="Genomic_DNA"/>
</dbReference>
<dbReference type="AlphaFoldDB" id="A0A1G1WS82"/>
<dbReference type="Proteomes" id="UP000179279">
    <property type="component" value="Unassembled WGS sequence"/>
</dbReference>
<evidence type="ECO:0000313" key="2">
    <source>
        <dbReference type="Proteomes" id="UP000179279"/>
    </source>
</evidence>
<organism evidence="1 2">
    <name type="scientific">Candidatus Woykebacteria bacterium RIFCSPLOWO2_01_FULL_41_12</name>
    <dbReference type="NCBI Taxonomy" id="1802604"/>
    <lineage>
        <taxon>Bacteria</taxon>
        <taxon>Candidatus Woykeibacteriota</taxon>
    </lineage>
</organism>
<gene>
    <name evidence="1" type="ORF">A3A57_00885</name>
</gene>
<protein>
    <submittedName>
        <fullName evidence="1">Uncharacterized protein</fullName>
    </submittedName>
</protein>
<sequence length="164" mass="18990">MGKFEALTPEEVRKFEKEAIKQFTHDKNEHPHIEPKTNSPVLAKFKSVFPFDLFPDELIVEEKRIIWIKRFGPKMCEVITLAPADINRIEASAGPIFGHVHIAIPRHDIEIIVERLKRKEAFRARDLIEGLMDAAREGIKIEGDSPEERVKFLIKLAHVEINHR</sequence>
<comment type="caution">
    <text evidence="1">The sequence shown here is derived from an EMBL/GenBank/DDBJ whole genome shotgun (WGS) entry which is preliminary data.</text>
</comment>